<dbReference type="AlphaFoldDB" id="A0A0C3FH62"/>
<evidence type="ECO:0000313" key="3">
    <source>
        <dbReference type="Proteomes" id="UP000054166"/>
    </source>
</evidence>
<reference evidence="2 3" key="1">
    <citation type="submission" date="2014-04" db="EMBL/GenBank/DDBJ databases">
        <authorList>
            <consortium name="DOE Joint Genome Institute"/>
            <person name="Kuo A."/>
            <person name="Tarkka M."/>
            <person name="Buscot F."/>
            <person name="Kohler A."/>
            <person name="Nagy L.G."/>
            <person name="Floudas D."/>
            <person name="Copeland A."/>
            <person name="Barry K.W."/>
            <person name="Cichocki N."/>
            <person name="Veneault-Fourrey C."/>
            <person name="LaButti K."/>
            <person name="Lindquist E.A."/>
            <person name="Lipzen A."/>
            <person name="Lundell T."/>
            <person name="Morin E."/>
            <person name="Murat C."/>
            <person name="Sun H."/>
            <person name="Tunlid A."/>
            <person name="Henrissat B."/>
            <person name="Grigoriev I.V."/>
            <person name="Hibbett D.S."/>
            <person name="Martin F."/>
            <person name="Nordberg H.P."/>
            <person name="Cantor M.N."/>
            <person name="Hua S.X."/>
        </authorList>
    </citation>
    <scope>NUCLEOTIDE SEQUENCE [LARGE SCALE GENOMIC DNA]</scope>
    <source>
        <strain evidence="2 3">F 1598</strain>
    </source>
</reference>
<evidence type="ECO:0000313" key="2">
    <source>
        <dbReference type="EMBL" id="KIM83695.1"/>
    </source>
</evidence>
<dbReference type="InParanoid" id="A0A0C3FH62"/>
<proteinExistence type="predicted"/>
<dbReference type="Proteomes" id="UP000054166">
    <property type="component" value="Unassembled WGS sequence"/>
</dbReference>
<reference evidence="3" key="2">
    <citation type="submission" date="2015-01" db="EMBL/GenBank/DDBJ databases">
        <title>Evolutionary Origins and Diversification of the Mycorrhizal Mutualists.</title>
        <authorList>
            <consortium name="DOE Joint Genome Institute"/>
            <consortium name="Mycorrhizal Genomics Consortium"/>
            <person name="Kohler A."/>
            <person name="Kuo A."/>
            <person name="Nagy L.G."/>
            <person name="Floudas D."/>
            <person name="Copeland A."/>
            <person name="Barry K.W."/>
            <person name="Cichocki N."/>
            <person name="Veneault-Fourrey C."/>
            <person name="LaButti K."/>
            <person name="Lindquist E.A."/>
            <person name="Lipzen A."/>
            <person name="Lundell T."/>
            <person name="Morin E."/>
            <person name="Murat C."/>
            <person name="Riley R."/>
            <person name="Ohm R."/>
            <person name="Sun H."/>
            <person name="Tunlid A."/>
            <person name="Henrissat B."/>
            <person name="Grigoriev I.V."/>
            <person name="Hibbett D.S."/>
            <person name="Martin F."/>
        </authorList>
    </citation>
    <scope>NUCLEOTIDE SEQUENCE [LARGE SCALE GENOMIC DNA]</scope>
    <source>
        <strain evidence="3">F 1598</strain>
    </source>
</reference>
<accession>A0A0C3FH62</accession>
<sequence length="113" mass="12366">MAEYSPLISHSQTEHDDDDELELLKAGGKGSHQSNRFHAENHTTIVWFAILMAVTAISAAAALHISILSATSRVQPMRSPNDIMSTLAMVQPDTNLQKGRAIMRQKGSKSESH</sequence>
<keyword evidence="1" id="KW-1133">Transmembrane helix</keyword>
<protein>
    <submittedName>
        <fullName evidence="2">Uncharacterized protein</fullName>
    </submittedName>
</protein>
<keyword evidence="3" id="KW-1185">Reference proteome</keyword>
<feature type="transmembrane region" description="Helical" evidence="1">
    <location>
        <begin position="45"/>
        <end position="68"/>
    </location>
</feature>
<keyword evidence="1" id="KW-0812">Transmembrane</keyword>
<gene>
    <name evidence="2" type="ORF">PILCRDRAFT_433629</name>
</gene>
<dbReference type="HOGENOM" id="CLU_2134464_0_0_1"/>
<organism evidence="2 3">
    <name type="scientific">Piloderma croceum (strain F 1598)</name>
    <dbReference type="NCBI Taxonomy" id="765440"/>
    <lineage>
        <taxon>Eukaryota</taxon>
        <taxon>Fungi</taxon>
        <taxon>Dikarya</taxon>
        <taxon>Basidiomycota</taxon>
        <taxon>Agaricomycotina</taxon>
        <taxon>Agaricomycetes</taxon>
        <taxon>Agaricomycetidae</taxon>
        <taxon>Atheliales</taxon>
        <taxon>Atheliaceae</taxon>
        <taxon>Piloderma</taxon>
    </lineage>
</organism>
<dbReference type="EMBL" id="KN832990">
    <property type="protein sequence ID" value="KIM83695.1"/>
    <property type="molecule type" value="Genomic_DNA"/>
</dbReference>
<keyword evidence="1" id="KW-0472">Membrane</keyword>
<evidence type="ECO:0000256" key="1">
    <source>
        <dbReference type="SAM" id="Phobius"/>
    </source>
</evidence>
<name>A0A0C3FH62_PILCF</name>